<comment type="caution">
    <text evidence="1">The sequence shown here is derived from an EMBL/GenBank/DDBJ whole genome shotgun (WGS) entry which is preliminary data.</text>
</comment>
<evidence type="ECO:0000313" key="1">
    <source>
        <dbReference type="EMBL" id="KAJ7984652.1"/>
    </source>
</evidence>
<keyword evidence="2" id="KW-1185">Reference proteome</keyword>
<protein>
    <submittedName>
        <fullName evidence="1">Uncharacterized protein</fullName>
    </submittedName>
</protein>
<dbReference type="Proteomes" id="UP001157502">
    <property type="component" value="Chromosome 37"/>
</dbReference>
<organism evidence="1 2">
    <name type="scientific">Dallia pectoralis</name>
    <name type="common">Alaska blackfish</name>
    <dbReference type="NCBI Taxonomy" id="75939"/>
    <lineage>
        <taxon>Eukaryota</taxon>
        <taxon>Metazoa</taxon>
        <taxon>Chordata</taxon>
        <taxon>Craniata</taxon>
        <taxon>Vertebrata</taxon>
        <taxon>Euteleostomi</taxon>
        <taxon>Actinopterygii</taxon>
        <taxon>Neopterygii</taxon>
        <taxon>Teleostei</taxon>
        <taxon>Protacanthopterygii</taxon>
        <taxon>Esociformes</taxon>
        <taxon>Umbridae</taxon>
        <taxon>Dallia</taxon>
    </lineage>
</organism>
<accession>A0ACC2EZZ8</accession>
<evidence type="ECO:0000313" key="2">
    <source>
        <dbReference type="Proteomes" id="UP001157502"/>
    </source>
</evidence>
<dbReference type="EMBL" id="CM055764">
    <property type="protein sequence ID" value="KAJ7984652.1"/>
    <property type="molecule type" value="Genomic_DNA"/>
</dbReference>
<sequence length="120" mass="13556">MPLVTQLVLMERPRVKTGRNVGSDWFLDFNCPGLNPPLNINLTRNNNSSVHTNIPNTACSLFATMCKLPTYTYQEQTSNLHMRLMSYSSLFINIFGCSLHFARTLNPSQTFPGSDMQQVP</sequence>
<proteinExistence type="predicted"/>
<name>A0ACC2EZZ8_DALPE</name>
<reference evidence="1" key="1">
    <citation type="submission" date="2021-05" db="EMBL/GenBank/DDBJ databases">
        <authorList>
            <person name="Pan Q."/>
            <person name="Jouanno E."/>
            <person name="Zahm M."/>
            <person name="Klopp C."/>
            <person name="Cabau C."/>
            <person name="Louis A."/>
            <person name="Berthelot C."/>
            <person name="Parey E."/>
            <person name="Roest Crollius H."/>
            <person name="Montfort J."/>
            <person name="Robinson-Rechavi M."/>
            <person name="Bouchez O."/>
            <person name="Lampietro C."/>
            <person name="Lopez Roques C."/>
            <person name="Donnadieu C."/>
            <person name="Postlethwait J."/>
            <person name="Bobe J."/>
            <person name="Dillon D."/>
            <person name="Chandos A."/>
            <person name="von Hippel F."/>
            <person name="Guiguen Y."/>
        </authorList>
    </citation>
    <scope>NUCLEOTIDE SEQUENCE</scope>
    <source>
        <strain evidence="1">YG-Jan2019</strain>
    </source>
</reference>
<gene>
    <name evidence="1" type="ORF">DPEC_G00356980</name>
</gene>